<dbReference type="InterPro" id="IPR036412">
    <property type="entry name" value="HAD-like_sf"/>
</dbReference>
<gene>
    <name evidence="1" type="ORF">CEUSTIGMA_g10102.t1</name>
</gene>
<sequence>MKKLIALDFDGVVCDSVGESSLSAIKAAALQWPDIFNTDIAKDRTEELVEKMRAVRPVIETGYENVVQIRCLYEGVTVLKMLECWEHMLPQKMKEWQLDRAELVTLFGRVRDDWIQDDLSGWLAPNRIYESVASPIQRAMHEHEVYIVTTKQAHYTELILRDMASINLSADRIFSQTISGRPKSEVLEALAAKHTDVQEYIFVEDKLSTLEKVSKDPLMSSWQLYLVDWGYNTAVERQRLEGNPRIQVINKTQFAELML</sequence>
<dbReference type="AlphaFoldDB" id="A0A250XI47"/>
<comment type="caution">
    <text evidence="1">The sequence shown here is derived from an EMBL/GenBank/DDBJ whole genome shotgun (WGS) entry which is preliminary data.</text>
</comment>
<dbReference type="GO" id="GO:0000323">
    <property type="term" value="C:lytic vacuole"/>
    <property type="evidence" value="ECO:0007669"/>
    <property type="project" value="TreeGrafter"/>
</dbReference>
<protein>
    <submittedName>
        <fullName evidence="1">Uncharacterized protein</fullName>
    </submittedName>
</protein>
<dbReference type="GO" id="GO:0005768">
    <property type="term" value="C:endosome"/>
    <property type="evidence" value="ECO:0007669"/>
    <property type="project" value="TreeGrafter"/>
</dbReference>
<dbReference type="Proteomes" id="UP000232323">
    <property type="component" value="Unassembled WGS sequence"/>
</dbReference>
<dbReference type="Gene3D" id="3.40.50.1000">
    <property type="entry name" value="HAD superfamily/HAD-like"/>
    <property type="match status" value="1"/>
</dbReference>
<dbReference type="PANTHER" id="PTHR15157:SF25">
    <property type="entry name" value="OS07G0418000 PROTEIN"/>
    <property type="match status" value="1"/>
</dbReference>
<dbReference type="GO" id="GO:0000149">
    <property type="term" value="F:SNARE binding"/>
    <property type="evidence" value="ECO:0007669"/>
    <property type="project" value="TreeGrafter"/>
</dbReference>
<accession>A0A250XI47</accession>
<dbReference type="GO" id="GO:0035493">
    <property type="term" value="P:SNARE complex assembly"/>
    <property type="evidence" value="ECO:0007669"/>
    <property type="project" value="TreeGrafter"/>
</dbReference>
<dbReference type="PANTHER" id="PTHR15157">
    <property type="entry name" value="UV RADIATION RESISTANCE-ASSOCIATED GENE PROTEIN"/>
    <property type="match status" value="1"/>
</dbReference>
<name>A0A250XI47_9CHLO</name>
<evidence type="ECO:0000313" key="2">
    <source>
        <dbReference type="Proteomes" id="UP000232323"/>
    </source>
</evidence>
<evidence type="ECO:0000313" key="1">
    <source>
        <dbReference type="EMBL" id="GAX82676.1"/>
    </source>
</evidence>
<dbReference type="SUPFAM" id="SSF56784">
    <property type="entry name" value="HAD-like"/>
    <property type="match status" value="1"/>
</dbReference>
<proteinExistence type="predicted"/>
<dbReference type="OrthoDB" id="417952at2759"/>
<dbReference type="InterPro" id="IPR023214">
    <property type="entry name" value="HAD_sf"/>
</dbReference>
<reference evidence="1 2" key="1">
    <citation type="submission" date="2017-08" db="EMBL/GenBank/DDBJ databases">
        <title>Acidophilic green algal genome provides insights into adaptation to an acidic environment.</title>
        <authorList>
            <person name="Hirooka S."/>
            <person name="Hirose Y."/>
            <person name="Kanesaki Y."/>
            <person name="Higuchi S."/>
            <person name="Fujiwara T."/>
            <person name="Onuma R."/>
            <person name="Era A."/>
            <person name="Ohbayashi R."/>
            <person name="Uzuka A."/>
            <person name="Nozaki H."/>
            <person name="Yoshikawa H."/>
            <person name="Miyagishima S.Y."/>
        </authorList>
    </citation>
    <scope>NUCLEOTIDE SEQUENCE [LARGE SCALE GENOMIC DNA]</scope>
    <source>
        <strain evidence="1 2">NIES-2499</strain>
    </source>
</reference>
<dbReference type="EMBL" id="BEGY01000084">
    <property type="protein sequence ID" value="GAX82676.1"/>
    <property type="molecule type" value="Genomic_DNA"/>
</dbReference>
<keyword evidence="2" id="KW-1185">Reference proteome</keyword>
<organism evidence="1 2">
    <name type="scientific">Chlamydomonas eustigma</name>
    <dbReference type="NCBI Taxonomy" id="1157962"/>
    <lineage>
        <taxon>Eukaryota</taxon>
        <taxon>Viridiplantae</taxon>
        <taxon>Chlorophyta</taxon>
        <taxon>core chlorophytes</taxon>
        <taxon>Chlorophyceae</taxon>
        <taxon>CS clade</taxon>
        <taxon>Chlamydomonadales</taxon>
        <taxon>Chlamydomonadaceae</taxon>
        <taxon>Chlamydomonas</taxon>
    </lineage>
</organism>